<name>A0ABR3RCF1_9PLEO</name>
<protein>
    <submittedName>
        <fullName evidence="1">Uncharacterized protein</fullName>
    </submittedName>
</protein>
<reference evidence="1 2" key="1">
    <citation type="submission" date="2024-02" db="EMBL/GenBank/DDBJ databases">
        <title>De novo assembly and annotation of 12 fungi associated with fruit tree decline syndrome in Ontario, Canada.</title>
        <authorList>
            <person name="Sulman M."/>
            <person name="Ellouze W."/>
            <person name="Ilyukhin E."/>
        </authorList>
    </citation>
    <scope>NUCLEOTIDE SEQUENCE [LARGE SCALE GENOMIC DNA]</scope>
    <source>
        <strain evidence="1 2">M97-236</strain>
    </source>
</reference>
<dbReference type="EMBL" id="JAKIXB020000014">
    <property type="protein sequence ID" value="KAL1602121.1"/>
    <property type="molecule type" value="Genomic_DNA"/>
</dbReference>
<evidence type="ECO:0000313" key="2">
    <source>
        <dbReference type="Proteomes" id="UP001521222"/>
    </source>
</evidence>
<proteinExistence type="predicted"/>
<dbReference type="Proteomes" id="UP001521222">
    <property type="component" value="Unassembled WGS sequence"/>
</dbReference>
<comment type="caution">
    <text evidence="1">The sequence shown here is derived from an EMBL/GenBank/DDBJ whole genome shotgun (WGS) entry which is preliminary data.</text>
</comment>
<accession>A0ABR3RCF1</accession>
<evidence type="ECO:0000313" key="1">
    <source>
        <dbReference type="EMBL" id="KAL1602121.1"/>
    </source>
</evidence>
<organism evidence="1 2">
    <name type="scientific">Nothophoma quercina</name>
    <dbReference type="NCBI Taxonomy" id="749835"/>
    <lineage>
        <taxon>Eukaryota</taxon>
        <taxon>Fungi</taxon>
        <taxon>Dikarya</taxon>
        <taxon>Ascomycota</taxon>
        <taxon>Pezizomycotina</taxon>
        <taxon>Dothideomycetes</taxon>
        <taxon>Pleosporomycetidae</taxon>
        <taxon>Pleosporales</taxon>
        <taxon>Pleosporineae</taxon>
        <taxon>Didymellaceae</taxon>
        <taxon>Nothophoma</taxon>
    </lineage>
</organism>
<gene>
    <name evidence="1" type="ORF">SLS59_004806</name>
</gene>
<keyword evidence="2" id="KW-1185">Reference proteome</keyword>
<sequence>MQHLGIDMSVPLPVVAENRSLRKIDPELAQIFHGPVLVWGKPCHDDDDYVLPVHNRDLGLIDSRHAVDELRYAPVDLANKQLPTLKQNGCILSVRINCDGDCRFARFYTFSYTYEPAPANDLVSQVSTLIADAIGLPLMRKRNQRNPQHMLNLKSNLLNPPHMIPYSGTLVLTRKDGKPLHPVHVSALFGYTAMTLKHPSHPKNVFLTVADLHTDRIDQASWEGFERWYAKMWTMPNHRHMGYFLSPFDDEGLEAYNDVHAVNEPGFYP</sequence>